<sequence>MRLAYAIAYECKDNVNYRSSLHQCRTLLFNQVCGSQNQATSTTNITSGPSDMPDSCGIRNPPTTNHAWYPRQRGGGREQVNKKSRNTKKGGATISTAGQDNAVGMDPHQWIQYNMLRNNLPGSMDYDACMETDTGSVTPSHLTARSKSQWAYSDGVGNEVCFTRIIGEMRAEYDVHISLAALEWKCSQWERRHAEFKDLIQRPNVRYNSATNKVETTARTWNRILEYAIYMNEGEAQWELLKAVCEPVINISSSSNTSASGIRRSACSDTCSRRSRATVGEVVDQPNSMTATSSPEENSMSQEF</sequence>
<feature type="region of interest" description="Disordered" evidence="1">
    <location>
        <begin position="276"/>
        <end position="304"/>
    </location>
</feature>
<proteinExistence type="predicted"/>
<evidence type="ECO:0000256" key="1">
    <source>
        <dbReference type="SAM" id="MobiDB-lite"/>
    </source>
</evidence>
<feature type="compositionally biased region" description="Polar residues" evidence="1">
    <location>
        <begin position="285"/>
        <end position="304"/>
    </location>
</feature>
<accession>A0AAD4NY40</accession>
<protein>
    <submittedName>
        <fullName evidence="2">Uncharacterized protein</fullName>
    </submittedName>
</protein>
<dbReference type="EMBL" id="SDAM02004793">
    <property type="protein sequence ID" value="KAH6819983.1"/>
    <property type="molecule type" value="Genomic_DNA"/>
</dbReference>
<dbReference type="AlphaFoldDB" id="A0AAD4NY40"/>
<dbReference type="Proteomes" id="UP001190926">
    <property type="component" value="Unassembled WGS sequence"/>
</dbReference>
<feature type="region of interest" description="Disordered" evidence="1">
    <location>
        <begin position="59"/>
        <end position="101"/>
    </location>
</feature>
<gene>
    <name evidence="2" type="ORF">C2S53_016319</name>
</gene>
<evidence type="ECO:0000313" key="3">
    <source>
        <dbReference type="Proteomes" id="UP001190926"/>
    </source>
</evidence>
<evidence type="ECO:0000313" key="2">
    <source>
        <dbReference type="EMBL" id="KAH6819983.1"/>
    </source>
</evidence>
<reference evidence="2 3" key="1">
    <citation type="journal article" date="2021" name="Nat. Commun.">
        <title>Incipient diploidization of the medicinal plant Perilla within 10,000 years.</title>
        <authorList>
            <person name="Zhang Y."/>
            <person name="Shen Q."/>
            <person name="Leng L."/>
            <person name="Zhang D."/>
            <person name="Chen S."/>
            <person name="Shi Y."/>
            <person name="Ning Z."/>
            <person name="Chen S."/>
        </authorList>
    </citation>
    <scope>NUCLEOTIDE SEQUENCE [LARGE SCALE GENOMIC DNA]</scope>
    <source>
        <strain evidence="3">cv. PC099</strain>
    </source>
</reference>
<comment type="caution">
    <text evidence="2">The sequence shown here is derived from an EMBL/GenBank/DDBJ whole genome shotgun (WGS) entry which is preliminary data.</text>
</comment>
<keyword evidence="3" id="KW-1185">Reference proteome</keyword>
<organism evidence="2 3">
    <name type="scientific">Perilla frutescens var. hirtella</name>
    <name type="common">Perilla citriodora</name>
    <name type="synonym">Perilla setoyensis</name>
    <dbReference type="NCBI Taxonomy" id="608512"/>
    <lineage>
        <taxon>Eukaryota</taxon>
        <taxon>Viridiplantae</taxon>
        <taxon>Streptophyta</taxon>
        <taxon>Embryophyta</taxon>
        <taxon>Tracheophyta</taxon>
        <taxon>Spermatophyta</taxon>
        <taxon>Magnoliopsida</taxon>
        <taxon>eudicotyledons</taxon>
        <taxon>Gunneridae</taxon>
        <taxon>Pentapetalae</taxon>
        <taxon>asterids</taxon>
        <taxon>lamiids</taxon>
        <taxon>Lamiales</taxon>
        <taxon>Lamiaceae</taxon>
        <taxon>Nepetoideae</taxon>
        <taxon>Elsholtzieae</taxon>
        <taxon>Perilla</taxon>
    </lineage>
</organism>
<name>A0AAD4NY40_PERFH</name>